<feature type="domain" description="Beta-mannosidase-like galactose-binding" evidence="8">
    <location>
        <begin position="50"/>
        <end position="136"/>
    </location>
</feature>
<dbReference type="Pfam" id="PF22666">
    <property type="entry name" value="Glyco_hydro_2_N2"/>
    <property type="match status" value="1"/>
</dbReference>
<dbReference type="Gene3D" id="3.20.20.80">
    <property type="entry name" value="Glycosidases"/>
    <property type="match status" value="1"/>
</dbReference>
<dbReference type="Pfam" id="PF02836">
    <property type="entry name" value="Glyco_hydro_2_C"/>
    <property type="match status" value="1"/>
</dbReference>
<dbReference type="InterPro" id="IPR006101">
    <property type="entry name" value="Glyco_hydro_2"/>
</dbReference>
<dbReference type="PRINTS" id="PR00132">
    <property type="entry name" value="GLHYDRLASE2"/>
</dbReference>
<name>A0A329UT06_9FIRM</name>
<dbReference type="SUPFAM" id="SSF49303">
    <property type="entry name" value="beta-Galactosidase/glucuronidase domain"/>
    <property type="match status" value="1"/>
</dbReference>
<evidence type="ECO:0000313" key="9">
    <source>
        <dbReference type="EMBL" id="RAW64548.1"/>
    </source>
</evidence>
<sequence length="823" mass="90965">MIRQNFNADWTVEKGDGNSRMNSFLGNTQTKTVHLPYDAMIHEARTPDTKNGAQTGFYPGGEYIFQKHFTAPQAWQGKPVSLVFEGVYQTALVYLNGWLLTRNVNGYAEFTVEAGPYLKYGADNLLKVIADNSLEPNSRWYTGSGIYRPVRLLVGNKVYLPQDTVRITTREADEGFALLDVTAQVQSASTVTERVTLQQTICWEGTAVLTDQQNLLLQPGESRTVSFRYCVDSPALWSPENPNLYTSTMQVLEGEEELDREETGFGIRTLSIDAAHGVRINGQTVKLRGACIHHDNGILGAATLPDAEERRIRQLKEAGFNAIRSSHHPAGRALLDACDRYGVLVMDELSDVWNVRKNPYDYALYFEQDWKPTIQKMVAKDYNHPSVILYCVGNEISEAGSESGAETNRRLCNTFRELDPTRYTTNALNGLMAAGYRLREIMGDVMRKFPAQPGPSGGDGGGSNALNSFMSLMSGEKGDYFATHPLLTEALSGCEDSCDVIGLNYLTGRHVLEHELHPHKAVLGTETYPADIVRLWRIVEENPHMIGDFTWAGYDYLGEAGCGIFHYDGGANFSSIYPERTAYIGDLDLLGNRRPISYLREIVYGLRKAPYLAVLRMEHNGQTSSKTPWMFKDNLSSWTWPGFEGQTASVDVYSASEEVELFLNGASLGRRAMVDFTATYSVPYTPGELKAVGYTGDVCDGEFTLRTAQDAQMTLTADRKTLQANGEDAAFVMIQFVDANGTADLHTKHTLKVELEGAGILEAVGSANPCSEERYDTPESKTFDGCCMAVIRAGEAAGEIHLTVTADDSVQKQLTILVQKAEG</sequence>
<dbReference type="InterPro" id="IPR054593">
    <property type="entry name" value="Beta-mannosidase-like_N2"/>
</dbReference>
<evidence type="ECO:0000256" key="3">
    <source>
        <dbReference type="ARBA" id="ARBA00023295"/>
    </source>
</evidence>
<evidence type="ECO:0000259" key="4">
    <source>
        <dbReference type="Pfam" id="PF00703"/>
    </source>
</evidence>
<dbReference type="GO" id="GO:0005975">
    <property type="term" value="P:carbohydrate metabolic process"/>
    <property type="evidence" value="ECO:0007669"/>
    <property type="project" value="InterPro"/>
</dbReference>
<evidence type="ECO:0000313" key="10">
    <source>
        <dbReference type="Proteomes" id="UP000250550"/>
    </source>
</evidence>
<evidence type="ECO:0000256" key="1">
    <source>
        <dbReference type="ARBA" id="ARBA00007401"/>
    </source>
</evidence>
<dbReference type="AlphaFoldDB" id="A0A329UT06"/>
<comment type="caution">
    <text evidence="9">The sequence shown here is derived from an EMBL/GenBank/DDBJ whole genome shotgun (WGS) entry which is preliminary data.</text>
</comment>
<keyword evidence="2 9" id="KW-0378">Hydrolase</keyword>
<gene>
    <name evidence="9" type="ORF">C4N21_09605</name>
</gene>
<dbReference type="RefSeq" id="WP_112121693.1">
    <property type="nucleotide sequence ID" value="NZ_PRLF01000013.1"/>
</dbReference>
<feature type="domain" description="DUF4982" evidence="6">
    <location>
        <begin position="645"/>
        <end position="696"/>
    </location>
</feature>
<dbReference type="InterPro" id="IPR040605">
    <property type="entry name" value="Glyco_hydro2_dom5"/>
</dbReference>
<dbReference type="InterPro" id="IPR006103">
    <property type="entry name" value="Glyco_hydro_2_cat"/>
</dbReference>
<dbReference type="SUPFAM" id="SSF49785">
    <property type="entry name" value="Galactose-binding domain-like"/>
    <property type="match status" value="1"/>
</dbReference>
<reference evidence="9 10" key="1">
    <citation type="submission" date="2018-02" db="EMBL/GenBank/DDBJ databases">
        <title>Complete genome sequencing of Faecalibacterium prausnitzii strains isolated from the human gut.</title>
        <authorList>
            <person name="Fitzgerald B.C."/>
            <person name="Shkoporov A.N."/>
            <person name="Ross P.R."/>
            <person name="Hill C."/>
        </authorList>
    </citation>
    <scope>NUCLEOTIDE SEQUENCE [LARGE SCALE GENOMIC DNA]</scope>
    <source>
        <strain evidence="9 10">APC924/119</strain>
    </source>
</reference>
<dbReference type="InterPro" id="IPR013783">
    <property type="entry name" value="Ig-like_fold"/>
</dbReference>
<evidence type="ECO:0000259" key="8">
    <source>
        <dbReference type="Pfam" id="PF22666"/>
    </source>
</evidence>
<protein>
    <submittedName>
        <fullName evidence="9">Glycoside hydrolase family 2</fullName>
    </submittedName>
</protein>
<evidence type="ECO:0000256" key="2">
    <source>
        <dbReference type="ARBA" id="ARBA00022801"/>
    </source>
</evidence>
<dbReference type="GO" id="GO:0004553">
    <property type="term" value="F:hydrolase activity, hydrolyzing O-glycosyl compounds"/>
    <property type="evidence" value="ECO:0007669"/>
    <property type="project" value="InterPro"/>
</dbReference>
<dbReference type="Gene3D" id="2.60.120.260">
    <property type="entry name" value="Galactose-binding domain-like"/>
    <property type="match status" value="1"/>
</dbReference>
<dbReference type="PANTHER" id="PTHR42732">
    <property type="entry name" value="BETA-GALACTOSIDASE"/>
    <property type="match status" value="1"/>
</dbReference>
<accession>A0A329UT06</accession>
<organism evidence="9 10">
    <name type="scientific">Faecalibacterium prausnitzii</name>
    <dbReference type="NCBI Taxonomy" id="853"/>
    <lineage>
        <taxon>Bacteria</taxon>
        <taxon>Bacillati</taxon>
        <taxon>Bacillota</taxon>
        <taxon>Clostridia</taxon>
        <taxon>Eubacteriales</taxon>
        <taxon>Oscillospiraceae</taxon>
        <taxon>Faecalibacterium</taxon>
    </lineage>
</organism>
<evidence type="ECO:0000259" key="5">
    <source>
        <dbReference type="Pfam" id="PF02836"/>
    </source>
</evidence>
<comment type="similarity">
    <text evidence="1">Belongs to the glycosyl hydrolase 2 family.</text>
</comment>
<dbReference type="PANTHER" id="PTHR42732:SF1">
    <property type="entry name" value="BETA-MANNOSIDASE"/>
    <property type="match status" value="1"/>
</dbReference>
<dbReference type="InterPro" id="IPR051913">
    <property type="entry name" value="GH2_Domain-Containing"/>
</dbReference>
<keyword evidence="3" id="KW-0326">Glycosidase</keyword>
<feature type="domain" description="Glycoside hydrolase family 2 catalytic" evidence="5">
    <location>
        <begin position="279"/>
        <end position="425"/>
    </location>
</feature>
<proteinExistence type="inferred from homology"/>
<dbReference type="SUPFAM" id="SSF51445">
    <property type="entry name" value="(Trans)glycosidases"/>
    <property type="match status" value="1"/>
</dbReference>
<dbReference type="Gene3D" id="2.60.40.10">
    <property type="entry name" value="Immunoglobulins"/>
    <property type="match status" value="3"/>
</dbReference>
<dbReference type="Proteomes" id="UP000250550">
    <property type="component" value="Unassembled WGS sequence"/>
</dbReference>
<dbReference type="InterPro" id="IPR008979">
    <property type="entry name" value="Galactose-bd-like_sf"/>
</dbReference>
<dbReference type="InterPro" id="IPR017853">
    <property type="entry name" value="GH"/>
</dbReference>
<dbReference type="InterPro" id="IPR006102">
    <property type="entry name" value="Ig-like_GH2"/>
</dbReference>
<dbReference type="Pfam" id="PF00703">
    <property type="entry name" value="Glyco_hydro_2"/>
    <property type="match status" value="1"/>
</dbReference>
<dbReference type="EMBL" id="PRLF01000013">
    <property type="protein sequence ID" value="RAW64548.1"/>
    <property type="molecule type" value="Genomic_DNA"/>
</dbReference>
<dbReference type="InterPro" id="IPR032311">
    <property type="entry name" value="DUF4982"/>
</dbReference>
<dbReference type="Pfam" id="PF16355">
    <property type="entry name" value="DUF4982"/>
    <property type="match status" value="1"/>
</dbReference>
<feature type="domain" description="Glycoside hydrolase family 2" evidence="7">
    <location>
        <begin position="714"/>
        <end position="813"/>
    </location>
</feature>
<evidence type="ECO:0000259" key="7">
    <source>
        <dbReference type="Pfam" id="PF18565"/>
    </source>
</evidence>
<feature type="domain" description="Glycoside hydrolase family 2 immunoglobulin-like beta-sandwich" evidence="4">
    <location>
        <begin position="164"/>
        <end position="268"/>
    </location>
</feature>
<dbReference type="Pfam" id="PF18565">
    <property type="entry name" value="Glyco_hydro2_C5"/>
    <property type="match status" value="1"/>
</dbReference>
<evidence type="ECO:0000259" key="6">
    <source>
        <dbReference type="Pfam" id="PF16355"/>
    </source>
</evidence>
<dbReference type="InterPro" id="IPR036156">
    <property type="entry name" value="Beta-gal/glucu_dom_sf"/>
</dbReference>